<keyword evidence="2 3" id="KW-0040">ANK repeat</keyword>
<dbReference type="EMBL" id="MCOG01000304">
    <property type="protein sequence ID" value="ORY20061.1"/>
    <property type="molecule type" value="Genomic_DNA"/>
</dbReference>
<dbReference type="SUPFAM" id="SSF48403">
    <property type="entry name" value="Ankyrin repeat"/>
    <property type="match status" value="2"/>
</dbReference>
<dbReference type="InterPro" id="IPR002110">
    <property type="entry name" value="Ankyrin_rpt"/>
</dbReference>
<feature type="repeat" description="ANK" evidence="3">
    <location>
        <begin position="422"/>
        <end position="454"/>
    </location>
</feature>
<dbReference type="PROSITE" id="PS50088">
    <property type="entry name" value="ANK_REPEAT"/>
    <property type="match status" value="7"/>
</dbReference>
<proteinExistence type="predicted"/>
<dbReference type="PROSITE" id="PS50297">
    <property type="entry name" value="ANK_REP_REGION"/>
    <property type="match status" value="4"/>
</dbReference>
<dbReference type="InterPro" id="IPR036770">
    <property type="entry name" value="Ankyrin_rpt-contain_sf"/>
</dbReference>
<dbReference type="Pfam" id="PF00023">
    <property type="entry name" value="Ank"/>
    <property type="match status" value="2"/>
</dbReference>
<evidence type="ECO:0000256" key="1">
    <source>
        <dbReference type="ARBA" id="ARBA00022737"/>
    </source>
</evidence>
<dbReference type="Gene3D" id="1.25.40.20">
    <property type="entry name" value="Ankyrin repeat-containing domain"/>
    <property type="match status" value="5"/>
</dbReference>
<comment type="caution">
    <text evidence="4">The sequence shown here is derived from an EMBL/GenBank/DDBJ whole genome shotgun (WGS) entry which is preliminary data.</text>
</comment>
<evidence type="ECO:0000313" key="5">
    <source>
        <dbReference type="Proteomes" id="UP000193920"/>
    </source>
</evidence>
<dbReference type="Proteomes" id="UP000193920">
    <property type="component" value="Unassembled WGS sequence"/>
</dbReference>
<evidence type="ECO:0000256" key="3">
    <source>
        <dbReference type="PROSITE-ProRule" id="PRU00023"/>
    </source>
</evidence>
<reference evidence="4 5" key="1">
    <citation type="submission" date="2016-08" db="EMBL/GenBank/DDBJ databases">
        <title>A Parts List for Fungal Cellulosomes Revealed by Comparative Genomics.</title>
        <authorList>
            <consortium name="DOE Joint Genome Institute"/>
            <person name="Haitjema C.H."/>
            <person name="Gilmore S.P."/>
            <person name="Henske J.K."/>
            <person name="Solomon K.V."/>
            <person name="De Groot R."/>
            <person name="Kuo A."/>
            <person name="Mondo S.J."/>
            <person name="Salamov A.A."/>
            <person name="Labutti K."/>
            <person name="Zhao Z."/>
            <person name="Chiniquy J."/>
            <person name="Barry K."/>
            <person name="Brewer H.M."/>
            <person name="Purvine S.O."/>
            <person name="Wright A.T."/>
            <person name="Boxma B."/>
            <person name="Van Alen T."/>
            <person name="Hackstein J.H."/>
            <person name="Baker S.E."/>
            <person name="Grigoriev I.V."/>
            <person name="O'Malley M.A."/>
        </authorList>
    </citation>
    <scope>NUCLEOTIDE SEQUENCE [LARGE SCALE GENOMIC DNA]</scope>
    <source>
        <strain evidence="4 5">G1</strain>
    </source>
</reference>
<dbReference type="STRING" id="1754190.A0A1Y2AC34"/>
<evidence type="ECO:0000313" key="4">
    <source>
        <dbReference type="EMBL" id="ORY20061.1"/>
    </source>
</evidence>
<dbReference type="OrthoDB" id="194358at2759"/>
<dbReference type="AlphaFoldDB" id="A0A1Y2AC34"/>
<name>A0A1Y2AC34_9FUNG</name>
<keyword evidence="5" id="KW-1185">Reference proteome</keyword>
<feature type="repeat" description="ANK" evidence="3">
    <location>
        <begin position="594"/>
        <end position="626"/>
    </location>
</feature>
<gene>
    <name evidence="4" type="ORF">LY90DRAFT_676972</name>
</gene>
<protein>
    <submittedName>
        <fullName evidence="4">Ankyrin</fullName>
    </submittedName>
</protein>
<organism evidence="4 5">
    <name type="scientific">Neocallimastix californiae</name>
    <dbReference type="NCBI Taxonomy" id="1754190"/>
    <lineage>
        <taxon>Eukaryota</taxon>
        <taxon>Fungi</taxon>
        <taxon>Fungi incertae sedis</taxon>
        <taxon>Chytridiomycota</taxon>
        <taxon>Chytridiomycota incertae sedis</taxon>
        <taxon>Neocallimastigomycetes</taxon>
        <taxon>Neocallimastigales</taxon>
        <taxon>Neocallimastigaceae</taxon>
        <taxon>Neocallimastix</taxon>
    </lineage>
</organism>
<evidence type="ECO:0000256" key="2">
    <source>
        <dbReference type="ARBA" id="ARBA00023043"/>
    </source>
</evidence>
<dbReference type="SMART" id="SM00248">
    <property type="entry name" value="ANK"/>
    <property type="match status" value="17"/>
</dbReference>
<sequence>MEVINSESSSTHTLSKSSLHVENSKIVTIINKIKKSKSNNRIKSNKEIKNLIASSKFINICYIDNSEFGNGRTPLIYAVQKNNFELSKFLICYHRVDTNLILHFILNIKYGKSITDKSVIDYQDNSGNTALHYACKLNSRRIVELLLKHGANTNIVNNKNKTPLMYSCKNGNKSCVDMLLNYHAKLDIASYDDNKTAFKYACGSGKLPVIKTLIQHKAINNKSHYSEAFNYVPQNEMFDDVYNILQSYTEICIDDYEYSLSTEEEKEGKNHLMMVYYKNSMELIRQCIQGNLENINTILNNYESSNNNEKTYYLDVNFKDKHGYTALMWASYLGHTEIVHKLIYQGKANINLKSDIEESAILLACEKGYVEIVRILLEHGANVNDTNYHEDTLLMIACLKGNVELTNLLLENKADVNAQNRSNDSALIYAVERNQEECVQLLLKYNANLTLKNDYNDSIFIIAYRKNNAHIMELLLKNYEMRYVNNFKTNSTINNSEKIIINKENDTDCYIENNDFLELDDRNLIIDGKTLLMLSCVQENYEIMEILLKHHTDSSFKNFDGNTALHFACQMRNTVGAEILLKYNPELVYISNKKGKTPLMIACKQGDDNMVSLLLKYNSDVNHRDHCNKTPLIMACKYGYLNIVNQLLDHHTHNERCNDYYISSSSKSGIYGKVDNSFATLNSTKSLLNSKNLRQSKMTKLKHKISNMTHSHSYRPIKNNLIKKSSRILNNNYNTINNINGNSNTKNLIDNSYFYLLNKFKKDKKNIKVRTSKILKEAFLWTCQNHNNYTIEIMKKLIEHGANINDINSLNQNALILTILNQTNSQNQLDIKITLNIINFLIKNGINVNVSDLDNKYTALMLACKSRSKAIVQRLLNAHADKTLLNEEGKTAMDIALESHFFEIVQLL</sequence>
<dbReference type="Pfam" id="PF12796">
    <property type="entry name" value="Ank_2"/>
    <property type="match status" value="5"/>
</dbReference>
<accession>A0A1Y2AC34</accession>
<feature type="repeat" description="ANK" evidence="3">
    <location>
        <begin position="159"/>
        <end position="191"/>
    </location>
</feature>
<feature type="repeat" description="ANK" evidence="3">
    <location>
        <begin position="126"/>
        <end position="158"/>
    </location>
</feature>
<feature type="repeat" description="ANK" evidence="3">
    <location>
        <begin position="389"/>
        <end position="421"/>
    </location>
</feature>
<dbReference type="PANTHER" id="PTHR24173">
    <property type="entry name" value="ANKYRIN REPEAT CONTAINING"/>
    <property type="match status" value="1"/>
</dbReference>
<feature type="repeat" description="ANK" evidence="3">
    <location>
        <begin position="322"/>
        <end position="355"/>
    </location>
</feature>
<dbReference type="PRINTS" id="PR01415">
    <property type="entry name" value="ANKYRIN"/>
</dbReference>
<dbReference type="PANTHER" id="PTHR24173:SF74">
    <property type="entry name" value="ANKYRIN REPEAT DOMAIN-CONTAINING PROTEIN 16"/>
    <property type="match status" value="1"/>
</dbReference>
<feature type="repeat" description="ANK" evidence="3">
    <location>
        <begin position="356"/>
        <end position="388"/>
    </location>
</feature>
<keyword evidence="1" id="KW-0677">Repeat</keyword>